<evidence type="ECO:0000256" key="1">
    <source>
        <dbReference type="SAM" id="Phobius"/>
    </source>
</evidence>
<proteinExistence type="predicted"/>
<gene>
    <name evidence="3" type="ORF">SAMN02745124_02610</name>
</gene>
<dbReference type="PANTHER" id="PTHR40547">
    <property type="entry name" value="SLL0298 PROTEIN"/>
    <property type="match status" value="1"/>
</dbReference>
<dbReference type="EMBL" id="FQXS01000015">
    <property type="protein sequence ID" value="SHH92281.1"/>
    <property type="molecule type" value="Genomic_DNA"/>
</dbReference>
<keyword evidence="1" id="KW-0812">Transmembrane</keyword>
<sequence length="166" mass="18651">MNLVRTTRFFYLKILRIRGNPHAIALGAAIGIFVGMTPTIPLHTAIIFILCLLARASFLSGLLTSWLICNPLTSLPLYFLALRIGNLVTPYEVDWQRIKSAATVVFSDASLATRFNILGEMSTEAAAVMLSGGILLALPFGLSSYYLFYRLVLRYQRRRYDKHLLH</sequence>
<keyword evidence="1" id="KW-1133">Transmembrane helix</keyword>
<evidence type="ECO:0000313" key="3">
    <source>
        <dbReference type="EMBL" id="SHH92281.1"/>
    </source>
</evidence>
<dbReference type="Proteomes" id="UP000184139">
    <property type="component" value="Unassembled WGS sequence"/>
</dbReference>
<dbReference type="InterPro" id="IPR018639">
    <property type="entry name" value="DUF2062"/>
</dbReference>
<organism evidence="3 4">
    <name type="scientific">Desulfofustis glycolicus DSM 9705</name>
    <dbReference type="NCBI Taxonomy" id="1121409"/>
    <lineage>
        <taxon>Bacteria</taxon>
        <taxon>Pseudomonadati</taxon>
        <taxon>Thermodesulfobacteriota</taxon>
        <taxon>Desulfobulbia</taxon>
        <taxon>Desulfobulbales</taxon>
        <taxon>Desulfocapsaceae</taxon>
        <taxon>Desulfofustis</taxon>
    </lineage>
</organism>
<feature type="domain" description="DUF2062" evidence="2">
    <location>
        <begin position="5"/>
        <end position="159"/>
    </location>
</feature>
<protein>
    <recommendedName>
        <fullName evidence="2">DUF2062 domain-containing protein</fullName>
    </recommendedName>
</protein>
<dbReference type="PANTHER" id="PTHR40547:SF1">
    <property type="entry name" value="SLL0298 PROTEIN"/>
    <property type="match status" value="1"/>
</dbReference>
<dbReference type="Pfam" id="PF09835">
    <property type="entry name" value="DUF2062"/>
    <property type="match status" value="1"/>
</dbReference>
<dbReference type="OrthoDB" id="9794343at2"/>
<keyword evidence="1" id="KW-0472">Membrane</keyword>
<reference evidence="3 4" key="1">
    <citation type="submission" date="2016-11" db="EMBL/GenBank/DDBJ databases">
        <authorList>
            <person name="Jaros S."/>
            <person name="Januszkiewicz K."/>
            <person name="Wedrychowicz H."/>
        </authorList>
    </citation>
    <scope>NUCLEOTIDE SEQUENCE [LARGE SCALE GENOMIC DNA]</scope>
    <source>
        <strain evidence="3 4">DSM 9705</strain>
    </source>
</reference>
<feature type="transmembrane region" description="Helical" evidence="1">
    <location>
        <begin position="125"/>
        <end position="149"/>
    </location>
</feature>
<dbReference type="AlphaFoldDB" id="A0A1M5WXP7"/>
<name>A0A1M5WXP7_9BACT</name>
<dbReference type="STRING" id="1121409.SAMN02745124_02610"/>
<keyword evidence="4" id="KW-1185">Reference proteome</keyword>
<dbReference type="RefSeq" id="WP_073376687.1">
    <property type="nucleotide sequence ID" value="NZ_FQXS01000015.1"/>
</dbReference>
<evidence type="ECO:0000259" key="2">
    <source>
        <dbReference type="Pfam" id="PF09835"/>
    </source>
</evidence>
<accession>A0A1M5WXP7</accession>
<evidence type="ECO:0000313" key="4">
    <source>
        <dbReference type="Proteomes" id="UP000184139"/>
    </source>
</evidence>